<dbReference type="Proteomes" id="UP001201980">
    <property type="component" value="Unassembled WGS sequence"/>
</dbReference>
<protein>
    <recommendedName>
        <fullName evidence="2">tRNA-intron lyase</fullName>
        <ecNumber evidence="2">4.6.1.16</ecNumber>
    </recommendedName>
    <alternativeName>
        <fullName evidence="7 8">tRNA-intron endonuclease SEN34</fullName>
    </alternativeName>
</protein>
<feature type="region of interest" description="Disordered" evidence="9">
    <location>
        <begin position="1"/>
        <end position="36"/>
    </location>
</feature>
<evidence type="ECO:0000256" key="1">
    <source>
        <dbReference type="ARBA" id="ARBA00008078"/>
    </source>
</evidence>
<dbReference type="InterPro" id="IPR006677">
    <property type="entry name" value="tRNA_intron_Endonuc_cat-like"/>
</dbReference>
<evidence type="ECO:0000256" key="4">
    <source>
        <dbReference type="ARBA" id="ARBA00023239"/>
    </source>
</evidence>
<evidence type="ECO:0000256" key="3">
    <source>
        <dbReference type="ARBA" id="ARBA00022694"/>
    </source>
</evidence>
<accession>A0AAD5S2Q2</accession>
<gene>
    <name evidence="12" type="ORF">MKZ38_008001</name>
</gene>
<dbReference type="AlphaFoldDB" id="A0AAD5S2Q2"/>
<keyword evidence="12" id="KW-0378">Hydrolase</keyword>
<sequence length="396" mass="42897">MSLPPSPSALDGTNSESTTTPLQPQPLIRITKTSSPSSPRYLVFSPADVMTLRRTHNMCSVLSGTTHLAPSQNAFLSLPLQLMVEEARLLLQKGVAYVVDGNSFHHSSLASMSAVDSEKRKEYVREMRERRGTIEFTRAEERRKHQEEVLRKRVEAGKMGKKNKGKGKNAAAAVAAAASKDTDGKGDGEPSAPPVVANTGLGDEGGEVSLVAPELEPPKEETPTPMPKIKLKVTKLSLTLSSSVPEMMDPPISSSSWSESKSKPRDEGGSKSASYTALVPSYASTSPDSIPEPRAHALYAYIHSRGYFLTPGIRFGCNFSVYPGDPMRFHAHFLATSFGWDQEISMLEIVGPGRLATAVKKGLVIGGEKPREEGDEEKDEEPGARVRAFSIEWAGF</sequence>
<dbReference type="PANTHER" id="PTHR13070:SF0">
    <property type="entry name" value="TRNA-SPLICING ENDONUCLEASE SUBUNIT SEN34"/>
    <property type="match status" value="1"/>
</dbReference>
<dbReference type="GO" id="GO:0005634">
    <property type="term" value="C:nucleus"/>
    <property type="evidence" value="ECO:0007669"/>
    <property type="project" value="UniProtKB-ARBA"/>
</dbReference>
<name>A0AAD5S2Q2_9PEZI</name>
<keyword evidence="3" id="KW-0819">tRNA processing</keyword>
<keyword evidence="13" id="KW-1185">Reference proteome</keyword>
<reference evidence="12" key="1">
    <citation type="submission" date="2022-07" db="EMBL/GenBank/DDBJ databases">
        <title>Draft genome sequence of Zalerion maritima ATCC 34329, a (micro)plastics degrading marine fungus.</title>
        <authorList>
            <person name="Paco A."/>
            <person name="Goncalves M.F.M."/>
            <person name="Rocha-Santos T.A.P."/>
            <person name="Alves A."/>
        </authorList>
    </citation>
    <scope>NUCLEOTIDE SEQUENCE</scope>
    <source>
        <strain evidence="12">ATCC 34329</strain>
    </source>
</reference>
<dbReference type="Gene3D" id="3.40.1350.10">
    <property type="match status" value="1"/>
</dbReference>
<evidence type="ECO:0000313" key="12">
    <source>
        <dbReference type="EMBL" id="KAJ2904470.1"/>
    </source>
</evidence>
<dbReference type="EC" id="4.6.1.16" evidence="2"/>
<keyword evidence="12" id="KW-0255">Endonuclease</keyword>
<feature type="domain" description="tRNA intron endonuclease catalytic" evidence="10">
    <location>
        <begin position="297"/>
        <end position="368"/>
    </location>
</feature>
<evidence type="ECO:0000259" key="10">
    <source>
        <dbReference type="Pfam" id="PF01974"/>
    </source>
</evidence>
<evidence type="ECO:0000259" key="11">
    <source>
        <dbReference type="Pfam" id="PF26577"/>
    </source>
</evidence>
<dbReference type="GO" id="GO:0000379">
    <property type="term" value="P:tRNA-type intron splice site recognition and cleavage"/>
    <property type="evidence" value="ECO:0007669"/>
    <property type="project" value="TreeGrafter"/>
</dbReference>
<feature type="region of interest" description="Disordered" evidence="9">
    <location>
        <begin position="242"/>
        <end position="273"/>
    </location>
</feature>
<evidence type="ECO:0000313" key="13">
    <source>
        <dbReference type="Proteomes" id="UP001201980"/>
    </source>
</evidence>
<dbReference type="CDD" id="cd22363">
    <property type="entry name" value="tRNA-intron_lyase_C"/>
    <property type="match status" value="1"/>
</dbReference>
<dbReference type="SUPFAM" id="SSF53032">
    <property type="entry name" value="tRNA-intron endonuclease catalytic domain-like"/>
    <property type="match status" value="1"/>
</dbReference>
<organism evidence="12 13">
    <name type="scientific">Zalerion maritima</name>
    <dbReference type="NCBI Taxonomy" id="339359"/>
    <lineage>
        <taxon>Eukaryota</taxon>
        <taxon>Fungi</taxon>
        <taxon>Dikarya</taxon>
        <taxon>Ascomycota</taxon>
        <taxon>Pezizomycotina</taxon>
        <taxon>Sordariomycetes</taxon>
        <taxon>Lulworthiomycetidae</taxon>
        <taxon>Lulworthiales</taxon>
        <taxon>Lulworthiaceae</taxon>
        <taxon>Zalerion</taxon>
    </lineage>
</organism>
<evidence type="ECO:0000256" key="5">
    <source>
        <dbReference type="ARBA" id="ARBA00034031"/>
    </source>
</evidence>
<feature type="domain" description="TSEN34 N-terminal" evidence="11">
    <location>
        <begin position="37"/>
        <end position="100"/>
    </location>
</feature>
<feature type="region of interest" description="Disordered" evidence="9">
    <location>
        <begin position="155"/>
        <end position="207"/>
    </location>
</feature>
<feature type="compositionally biased region" description="Polar residues" evidence="9">
    <location>
        <begin position="11"/>
        <end position="22"/>
    </location>
</feature>
<comment type="function">
    <text evidence="6">Constitutes one of the two catalytic subunit of the tRNA-splicing endonuclease complex, a complex responsible for identification and cleavage of the splice sites in pre-tRNA. It cleaves pre-tRNA at the 5'- and 3'-splice sites to release the intron. The products are an intron and two tRNA half-molecules bearing 2',3'-cyclic phosphate and 5'-OH termini. There are no conserved sequences at the splice sites, but the intron is invariably located at the same site in the gene, placing the splice sites an invariant distance from the constant structural features of the tRNA body. It probably carries the active site for 3'-splice site cleavage.</text>
</comment>
<dbReference type="Pfam" id="PF26577">
    <property type="entry name" value="TSEN34_N"/>
    <property type="match status" value="1"/>
</dbReference>
<proteinExistence type="inferred from homology"/>
<keyword evidence="12" id="KW-0540">Nuclease</keyword>
<dbReference type="GO" id="GO:0003676">
    <property type="term" value="F:nucleic acid binding"/>
    <property type="evidence" value="ECO:0007669"/>
    <property type="project" value="InterPro"/>
</dbReference>
<dbReference type="Pfam" id="PF01974">
    <property type="entry name" value="tRNA_int_endo"/>
    <property type="match status" value="1"/>
</dbReference>
<comment type="catalytic activity">
    <reaction evidence="5">
        <text>pretRNA = a 3'-half-tRNA molecule with a 5'-OH end + a 5'-half-tRNA molecule with a 2',3'-cyclic phosphate end + an intron with a 2',3'-cyclic phosphate and a 5'-hydroxyl terminus.</text>
        <dbReference type="EC" id="4.6.1.16"/>
    </reaction>
</comment>
<evidence type="ECO:0000256" key="9">
    <source>
        <dbReference type="SAM" id="MobiDB-lite"/>
    </source>
</evidence>
<comment type="caution">
    <text evidence="12">The sequence shown here is derived from an EMBL/GenBank/DDBJ whole genome shotgun (WGS) entry which is preliminary data.</text>
</comment>
<feature type="compositionally biased region" description="Basic and acidic residues" evidence="9">
    <location>
        <begin position="260"/>
        <end position="269"/>
    </location>
</feature>
<evidence type="ECO:0000256" key="7">
    <source>
        <dbReference type="ARBA" id="ARBA00075884"/>
    </source>
</evidence>
<dbReference type="PANTHER" id="PTHR13070">
    <property type="entry name" value="TRNA-SPLICING ENDONUCLEASE SUBUNIT SEN34-RELATED"/>
    <property type="match status" value="1"/>
</dbReference>
<dbReference type="InterPro" id="IPR036167">
    <property type="entry name" value="tRNA_intron_Endo_cat-like_sf"/>
</dbReference>
<keyword evidence="4" id="KW-0456">Lyase</keyword>
<evidence type="ECO:0000256" key="6">
    <source>
        <dbReference type="ARBA" id="ARBA00059865"/>
    </source>
</evidence>
<evidence type="ECO:0000256" key="8">
    <source>
        <dbReference type="ARBA" id="ARBA00076724"/>
    </source>
</evidence>
<dbReference type="EMBL" id="JAKWBI020000053">
    <property type="protein sequence ID" value="KAJ2904470.1"/>
    <property type="molecule type" value="Genomic_DNA"/>
</dbReference>
<dbReference type="InterPro" id="IPR011856">
    <property type="entry name" value="tRNA_endonuc-like_dom_sf"/>
</dbReference>
<dbReference type="FunFam" id="3.40.1350.10:FF:000008">
    <property type="entry name" value="tRNA-splicing endonuclease subunit Sen34"/>
    <property type="match status" value="1"/>
</dbReference>
<feature type="compositionally biased region" description="Low complexity" evidence="9">
    <location>
        <begin position="168"/>
        <end position="179"/>
    </location>
</feature>
<evidence type="ECO:0000256" key="2">
    <source>
        <dbReference type="ARBA" id="ARBA00012573"/>
    </source>
</evidence>
<dbReference type="GO" id="GO:0000213">
    <property type="term" value="F:tRNA-intron lyase activity"/>
    <property type="evidence" value="ECO:0007669"/>
    <property type="project" value="UniProtKB-EC"/>
</dbReference>
<dbReference type="InterPro" id="IPR059049">
    <property type="entry name" value="TSEN34_N"/>
</dbReference>
<comment type="similarity">
    <text evidence="1">Belongs to the tRNA-intron endonuclease family.</text>
</comment>